<dbReference type="PANTHER" id="PTHR43094:SF1">
    <property type="entry name" value="AMINOTRANSFERASE CLASS-III"/>
    <property type="match status" value="1"/>
</dbReference>
<evidence type="ECO:0000313" key="4">
    <source>
        <dbReference type="EMBL" id="MDN4474125.1"/>
    </source>
</evidence>
<evidence type="ECO:0000256" key="1">
    <source>
        <dbReference type="ARBA" id="ARBA00008954"/>
    </source>
</evidence>
<keyword evidence="4" id="KW-0808">Transferase</keyword>
<dbReference type="InterPro" id="IPR049704">
    <property type="entry name" value="Aminotrans_3_PPA_site"/>
</dbReference>
<evidence type="ECO:0000256" key="2">
    <source>
        <dbReference type="ARBA" id="ARBA00022898"/>
    </source>
</evidence>
<dbReference type="Pfam" id="PF00202">
    <property type="entry name" value="Aminotran_3"/>
    <property type="match status" value="1"/>
</dbReference>
<dbReference type="InterPro" id="IPR015424">
    <property type="entry name" value="PyrdxlP-dep_Trfase"/>
</dbReference>
<organism evidence="4 5">
    <name type="scientific">Demequina zhanjiangensis</name>
    <dbReference type="NCBI Taxonomy" id="3051659"/>
    <lineage>
        <taxon>Bacteria</taxon>
        <taxon>Bacillati</taxon>
        <taxon>Actinomycetota</taxon>
        <taxon>Actinomycetes</taxon>
        <taxon>Micrococcales</taxon>
        <taxon>Demequinaceae</taxon>
        <taxon>Demequina</taxon>
    </lineage>
</organism>
<sequence length="436" mass="45217">MTRPLIQNVLAAQPPEVVRAEGVWLWDAEGNRYLDGCSGAVVSAIGHSHPHVVRAIAAQAARVTYAHRGAFTNAAAEEVAARLCELTGFAGAWLVGSGSEAVEAAMQFALQYHQERGESERTVFLSARKGYHGNTLGALSASGHARRAAVSGIALEIPALPTGDALRDHGDRTEEEYAQAMLDEARAVIAAQEDRLAAVLIEPVGGATLGASTHPAGYLAGLTELCREAGALFIADEVLSGMGRTGTVLACEQESVAPDIVAMGKGLGSGYAPVAATLVSQKVLTAIAEGTGVVLGGHTYAGNPLTAATALAVLEVLAEENVIERGREAAVMVRDALEALAREHPLILEVRGRGMLLALELDAEGRAQGDAVREFASICMKHGLILYPATGGFVDAVIVSPPLTITSVEIAQLVQMLGSALIELAGAREEPQPAPA</sequence>
<gene>
    <name evidence="4" type="ORF">QQX04_14080</name>
</gene>
<dbReference type="Proteomes" id="UP001172738">
    <property type="component" value="Unassembled WGS sequence"/>
</dbReference>
<keyword evidence="4" id="KW-0032">Aminotransferase</keyword>
<evidence type="ECO:0000256" key="3">
    <source>
        <dbReference type="RuleBase" id="RU003560"/>
    </source>
</evidence>
<keyword evidence="5" id="KW-1185">Reference proteome</keyword>
<dbReference type="PIRSF" id="PIRSF000521">
    <property type="entry name" value="Transaminase_4ab_Lys_Orn"/>
    <property type="match status" value="1"/>
</dbReference>
<protein>
    <submittedName>
        <fullName evidence="4">Aminotransferase class III-fold pyridoxal phosphate-dependent enzyme</fullName>
    </submittedName>
</protein>
<dbReference type="InterPro" id="IPR005814">
    <property type="entry name" value="Aminotrans_3"/>
</dbReference>
<name>A0ABT8G4P8_9MICO</name>
<reference evidence="4" key="1">
    <citation type="submission" date="2023-06" db="EMBL/GenBank/DDBJ databases">
        <title>SYSU T00b26.</title>
        <authorList>
            <person name="Gao L."/>
            <person name="Fang B.-Z."/>
            <person name="Li W.-J."/>
        </authorList>
    </citation>
    <scope>NUCLEOTIDE SEQUENCE</scope>
    <source>
        <strain evidence="4">SYSU T00b26</strain>
    </source>
</reference>
<dbReference type="EMBL" id="JAUHPV010000012">
    <property type="protein sequence ID" value="MDN4474125.1"/>
    <property type="molecule type" value="Genomic_DNA"/>
</dbReference>
<proteinExistence type="inferred from homology"/>
<dbReference type="SUPFAM" id="SSF53383">
    <property type="entry name" value="PLP-dependent transferases"/>
    <property type="match status" value="1"/>
</dbReference>
<dbReference type="CDD" id="cd00610">
    <property type="entry name" value="OAT_like"/>
    <property type="match status" value="1"/>
</dbReference>
<evidence type="ECO:0000313" key="5">
    <source>
        <dbReference type="Proteomes" id="UP001172738"/>
    </source>
</evidence>
<dbReference type="InterPro" id="IPR015422">
    <property type="entry name" value="PyrdxlP-dep_Trfase_small"/>
</dbReference>
<dbReference type="InterPro" id="IPR015421">
    <property type="entry name" value="PyrdxlP-dep_Trfase_major"/>
</dbReference>
<comment type="similarity">
    <text evidence="1 3">Belongs to the class-III pyridoxal-phosphate-dependent aminotransferase family.</text>
</comment>
<dbReference type="RefSeq" id="WP_301130287.1">
    <property type="nucleotide sequence ID" value="NZ_JAUHPV010000012.1"/>
</dbReference>
<keyword evidence="2 3" id="KW-0663">Pyridoxal phosphate</keyword>
<dbReference type="GO" id="GO:0008483">
    <property type="term" value="F:transaminase activity"/>
    <property type="evidence" value="ECO:0007669"/>
    <property type="project" value="UniProtKB-KW"/>
</dbReference>
<accession>A0ABT8G4P8</accession>
<comment type="caution">
    <text evidence="4">The sequence shown here is derived from an EMBL/GenBank/DDBJ whole genome shotgun (WGS) entry which is preliminary data.</text>
</comment>
<dbReference type="Gene3D" id="3.90.1150.10">
    <property type="entry name" value="Aspartate Aminotransferase, domain 1"/>
    <property type="match status" value="1"/>
</dbReference>
<dbReference type="Gene3D" id="3.40.640.10">
    <property type="entry name" value="Type I PLP-dependent aspartate aminotransferase-like (Major domain)"/>
    <property type="match status" value="1"/>
</dbReference>
<dbReference type="PANTHER" id="PTHR43094">
    <property type="entry name" value="AMINOTRANSFERASE"/>
    <property type="match status" value="1"/>
</dbReference>
<dbReference type="PROSITE" id="PS00600">
    <property type="entry name" value="AA_TRANSFER_CLASS_3"/>
    <property type="match status" value="1"/>
</dbReference>